<keyword evidence="2" id="KW-1185">Reference proteome</keyword>
<dbReference type="Proteomes" id="UP001227268">
    <property type="component" value="Unassembled WGS sequence"/>
</dbReference>
<reference evidence="1" key="1">
    <citation type="submission" date="2023-04" db="EMBL/GenBank/DDBJ databases">
        <title>Draft Genome sequencing of Naganishia species isolated from polar environments using Oxford Nanopore Technology.</title>
        <authorList>
            <person name="Leo P."/>
            <person name="Venkateswaran K."/>
        </authorList>
    </citation>
    <scope>NUCLEOTIDE SEQUENCE</scope>
    <source>
        <strain evidence="1">MNA-CCFEE 5423</strain>
    </source>
</reference>
<protein>
    <submittedName>
        <fullName evidence="1">Uncharacterized protein</fullName>
    </submittedName>
</protein>
<evidence type="ECO:0000313" key="1">
    <source>
        <dbReference type="EMBL" id="KAJ9092038.1"/>
    </source>
</evidence>
<gene>
    <name evidence="1" type="ORF">QFC21_007018</name>
</gene>
<organism evidence="1 2">
    <name type="scientific">Naganishia friedmannii</name>
    <dbReference type="NCBI Taxonomy" id="89922"/>
    <lineage>
        <taxon>Eukaryota</taxon>
        <taxon>Fungi</taxon>
        <taxon>Dikarya</taxon>
        <taxon>Basidiomycota</taxon>
        <taxon>Agaricomycotina</taxon>
        <taxon>Tremellomycetes</taxon>
        <taxon>Filobasidiales</taxon>
        <taxon>Filobasidiaceae</taxon>
        <taxon>Naganishia</taxon>
    </lineage>
</organism>
<comment type="caution">
    <text evidence="1">The sequence shown here is derived from an EMBL/GenBank/DDBJ whole genome shotgun (WGS) entry which is preliminary data.</text>
</comment>
<name>A0ACC2UYX4_9TREE</name>
<accession>A0ACC2UYX4</accession>
<proteinExistence type="predicted"/>
<evidence type="ECO:0000313" key="2">
    <source>
        <dbReference type="Proteomes" id="UP001227268"/>
    </source>
</evidence>
<dbReference type="EMBL" id="JASBWT010000043">
    <property type="protein sequence ID" value="KAJ9092038.1"/>
    <property type="molecule type" value="Genomic_DNA"/>
</dbReference>
<sequence>MRFPSITSLLAGAVLACTSLVSAADKSANGAIQIQDVQLSLMSADGSSQHGEKLEYPTPSLTNWALEPDSILRLTFGIIDSSNGKGFAPQHAHVRFTDAETAATTLLPVQIKGKGKARFDLKSSTLPASIRASSGTHTLTLLLGHPSSIAPLSYTFGTVSLPAPRLLPVPKHRHDLSSKKDGEPAFVVQPEIEWTFNTGEKVVGKGVSAVGTGIVVGLPVAVWFMTGARVLPNLKTQSATPTTLLFLLSLIGLEALILKYWINWRLYQFLPPFLGLGVISAYIGKVALGQVQKRRIAAQVLSTGSVVVDVTANGKGGKVGVVKTK</sequence>